<evidence type="ECO:0000313" key="2">
    <source>
        <dbReference type="EMBL" id="TVZ04461.1"/>
    </source>
</evidence>
<dbReference type="GO" id="GO:0016740">
    <property type="term" value="F:transferase activity"/>
    <property type="evidence" value="ECO:0007669"/>
    <property type="project" value="UniProtKB-KW"/>
</dbReference>
<dbReference type="OrthoDB" id="3806873at2"/>
<proteinExistence type="predicted"/>
<reference evidence="2 3" key="1">
    <citation type="submission" date="2018-11" db="EMBL/GenBank/DDBJ databases">
        <title>Trebonia kvetii gen.nov., sp.nov., a novel acidophilic actinobacterium, and proposal of the new actinobacterial family Treboniaceae fam. nov.</title>
        <authorList>
            <person name="Rapoport D."/>
            <person name="Sagova-Mareckova M."/>
            <person name="Sedlacek I."/>
            <person name="Provaznik J."/>
            <person name="Kralova S."/>
            <person name="Pavlinic D."/>
            <person name="Benes V."/>
            <person name="Kopecky J."/>
        </authorList>
    </citation>
    <scope>NUCLEOTIDE SEQUENCE [LARGE SCALE GENOMIC DNA]</scope>
    <source>
        <strain evidence="2 3">15Tr583</strain>
    </source>
</reference>
<sequence>MACPHARHSRALEVKRSIGRGLRPLLAASHGPGNTRGVSGDLVGRAVNAVLVPPQAERFASLTGADPDRLVLNVNGWNKLVLVDSDRVFLFPRSAGGVEWFERELTAYRALAGARLSVVPRLLGRWADPEIYPFPFAAVTRLRGAVPADPEPFIGQLGRAVARWHELEPPPLAGARPPKHHDVPWQNWLRRALDPATCAAAAAEAARLLDRPDRAAAWADLLARAARLTPVLVHGDIHEDQLLADGGELTGILDWETARVDHPFWDFDFGEWGTGLWRRRRRDFGTLWARGWAAYALARGLDPDSGPLETAFRLRHALRLLGDPGDPVVLGTLEEQLADL</sequence>
<evidence type="ECO:0000259" key="1">
    <source>
        <dbReference type="Pfam" id="PF01636"/>
    </source>
</evidence>
<dbReference type="PANTHER" id="PTHR21310:SF15">
    <property type="entry name" value="AMINOGLYCOSIDE PHOSPHOTRANSFERASE DOMAIN-CONTAINING PROTEIN"/>
    <property type="match status" value="1"/>
</dbReference>
<organism evidence="2 3">
    <name type="scientific">Trebonia kvetii</name>
    <dbReference type="NCBI Taxonomy" id="2480626"/>
    <lineage>
        <taxon>Bacteria</taxon>
        <taxon>Bacillati</taxon>
        <taxon>Actinomycetota</taxon>
        <taxon>Actinomycetes</taxon>
        <taxon>Streptosporangiales</taxon>
        <taxon>Treboniaceae</taxon>
        <taxon>Trebonia</taxon>
    </lineage>
</organism>
<dbReference type="SUPFAM" id="SSF56112">
    <property type="entry name" value="Protein kinase-like (PK-like)"/>
    <property type="match status" value="1"/>
</dbReference>
<accession>A0A6P2C2F6</accession>
<dbReference type="Gene3D" id="3.90.1200.10">
    <property type="match status" value="1"/>
</dbReference>
<dbReference type="InterPro" id="IPR002575">
    <property type="entry name" value="Aminoglycoside_PTrfase"/>
</dbReference>
<protein>
    <submittedName>
        <fullName evidence="2">Aminoglycoside phosphotransferase family protein</fullName>
    </submittedName>
</protein>
<comment type="caution">
    <text evidence="2">The sequence shown here is derived from an EMBL/GenBank/DDBJ whole genome shotgun (WGS) entry which is preliminary data.</text>
</comment>
<keyword evidence="3" id="KW-1185">Reference proteome</keyword>
<dbReference type="PANTHER" id="PTHR21310">
    <property type="entry name" value="AMINOGLYCOSIDE PHOSPHOTRANSFERASE-RELATED-RELATED"/>
    <property type="match status" value="1"/>
</dbReference>
<dbReference type="AlphaFoldDB" id="A0A6P2C2F6"/>
<dbReference type="InterPro" id="IPR051678">
    <property type="entry name" value="AGP_Transferase"/>
</dbReference>
<dbReference type="EMBL" id="RPFW01000003">
    <property type="protein sequence ID" value="TVZ04461.1"/>
    <property type="molecule type" value="Genomic_DNA"/>
</dbReference>
<gene>
    <name evidence="2" type="ORF">EAS64_19035</name>
</gene>
<keyword evidence="2" id="KW-0808">Transferase</keyword>
<evidence type="ECO:0000313" key="3">
    <source>
        <dbReference type="Proteomes" id="UP000460272"/>
    </source>
</evidence>
<name>A0A6P2C2F6_9ACTN</name>
<feature type="domain" description="Aminoglycoside phosphotransferase" evidence="1">
    <location>
        <begin position="87"/>
        <end position="299"/>
    </location>
</feature>
<dbReference type="InterPro" id="IPR011009">
    <property type="entry name" value="Kinase-like_dom_sf"/>
</dbReference>
<dbReference type="Pfam" id="PF01636">
    <property type="entry name" value="APH"/>
    <property type="match status" value="1"/>
</dbReference>
<dbReference type="Proteomes" id="UP000460272">
    <property type="component" value="Unassembled WGS sequence"/>
</dbReference>